<dbReference type="OrthoDB" id="4485185at2759"/>
<feature type="chain" id="PRO_5004881505" evidence="1">
    <location>
        <begin position="23"/>
        <end position="430"/>
    </location>
</feature>
<evidence type="ECO:0000313" key="2">
    <source>
        <dbReference type="EMBL" id="CDM27742.1"/>
    </source>
</evidence>
<gene>
    <name evidence="2" type="ORF">PROQFM164_S01g001553</name>
</gene>
<keyword evidence="1" id="KW-0732">Signal</keyword>
<dbReference type="OMA" id="FDEHNAF"/>
<protein>
    <submittedName>
        <fullName evidence="2">Genomic scaffold, ProqFM164S01</fullName>
    </submittedName>
</protein>
<organism evidence="2 3">
    <name type="scientific">Penicillium roqueforti (strain FM164)</name>
    <dbReference type="NCBI Taxonomy" id="1365484"/>
    <lineage>
        <taxon>Eukaryota</taxon>
        <taxon>Fungi</taxon>
        <taxon>Dikarya</taxon>
        <taxon>Ascomycota</taxon>
        <taxon>Pezizomycotina</taxon>
        <taxon>Eurotiomycetes</taxon>
        <taxon>Eurotiomycetidae</taxon>
        <taxon>Eurotiales</taxon>
        <taxon>Aspergillaceae</taxon>
        <taxon>Penicillium</taxon>
    </lineage>
</organism>
<evidence type="ECO:0000313" key="3">
    <source>
        <dbReference type="Proteomes" id="UP000030686"/>
    </source>
</evidence>
<proteinExistence type="predicted"/>
<name>W6QDV6_PENRF</name>
<feature type="signal peptide" evidence="1">
    <location>
        <begin position="1"/>
        <end position="22"/>
    </location>
</feature>
<dbReference type="EMBL" id="HG792015">
    <property type="protein sequence ID" value="CDM27742.1"/>
    <property type="molecule type" value="Genomic_DNA"/>
</dbReference>
<accession>W6QDV6</accession>
<dbReference type="AlphaFoldDB" id="W6QDV6"/>
<sequence>MNLISLSGWLALWAGIFSAALAALALEKEVSFNETSATLLSSRSIEKREVFFGCSNSDFSGTLAQAIQDASAIISNMVAHLELAISLYNEDGSGNLKASKATRAQRTFDEHNAFASYVMFITKHYFGPDDPRNKNGLEKLKGTRDMARTIQSQYANYLAGRPVRWIRGGFPYINIYCNDADVYSERDSAGLTYTEATGKTNPSLAKGGTYVYWIFQTKGTPNKEGIWVPYQAICALQDGADQTRFGPVPALPGIKAYVYGAIYGLVQETMVFCSLKFDKWTEVETSRIGSGLHYRDLHVEIGSSPTTNQKSAIEKLLAQPDFIGKEGRGIKWLSDFLVSTVIHESTHAEAFVGGGSKTLIDVKCTSPAQNSLNLACMSRIAKGTDGLDKNGNTQGHKDAEAFAIYAMTMWVNTVYWYAGYSPKDRNTYKG</sequence>
<reference evidence="2" key="1">
    <citation type="journal article" date="2014" name="Nat. Commun.">
        <title>Multiple recent horizontal transfers of a large genomic region in cheese making fungi.</title>
        <authorList>
            <person name="Cheeseman K."/>
            <person name="Ropars J."/>
            <person name="Renault P."/>
            <person name="Dupont J."/>
            <person name="Gouzy J."/>
            <person name="Branca A."/>
            <person name="Abraham A.L."/>
            <person name="Ceppi M."/>
            <person name="Conseiller E."/>
            <person name="Debuchy R."/>
            <person name="Malagnac F."/>
            <person name="Goarin A."/>
            <person name="Silar P."/>
            <person name="Lacoste S."/>
            <person name="Sallet E."/>
            <person name="Bensimon A."/>
            <person name="Giraud T."/>
            <person name="Brygoo Y."/>
        </authorList>
    </citation>
    <scope>NUCLEOTIDE SEQUENCE [LARGE SCALE GENOMIC DNA]</scope>
    <source>
        <strain evidence="2">FM164</strain>
    </source>
</reference>
<dbReference type="Proteomes" id="UP000030686">
    <property type="component" value="Unassembled WGS sequence"/>
</dbReference>
<keyword evidence="3" id="KW-1185">Reference proteome</keyword>
<evidence type="ECO:0000256" key="1">
    <source>
        <dbReference type="SAM" id="SignalP"/>
    </source>
</evidence>